<evidence type="ECO:0000313" key="2">
    <source>
        <dbReference type="Proteomes" id="UP000693689"/>
    </source>
</evidence>
<dbReference type="Gene3D" id="1.10.10.10">
    <property type="entry name" value="Winged helix-like DNA-binding domain superfamily/Winged helix DNA-binding domain"/>
    <property type="match status" value="1"/>
</dbReference>
<dbReference type="Proteomes" id="UP000693689">
    <property type="component" value="Segment"/>
</dbReference>
<protein>
    <submittedName>
        <fullName evidence="1">Uncharacterized protein</fullName>
    </submittedName>
</protein>
<dbReference type="EMBL" id="MT732443">
    <property type="protein sequence ID" value="QQO97018.1"/>
    <property type="molecule type" value="Genomic_DNA"/>
</dbReference>
<accession>A0A8E4UXF2</accession>
<dbReference type="InterPro" id="IPR036388">
    <property type="entry name" value="WH-like_DNA-bd_sf"/>
</dbReference>
<dbReference type="SUPFAM" id="SSF46785">
    <property type="entry name" value="Winged helix' DNA-binding domain"/>
    <property type="match status" value="1"/>
</dbReference>
<evidence type="ECO:0000313" key="1">
    <source>
        <dbReference type="EMBL" id="QQO97018.1"/>
    </source>
</evidence>
<organism evidence="1 2">
    <name type="scientific">Cellulophaga phage Nekkels_1</name>
    <dbReference type="NCBI Taxonomy" id="2745692"/>
    <lineage>
        <taxon>Viruses</taxon>
        <taxon>Duplodnaviria</taxon>
        <taxon>Heunggongvirae</taxon>
        <taxon>Uroviricota</taxon>
        <taxon>Caudoviricetes</taxon>
        <taxon>Assiduviridae</taxon>
        <taxon>Nekkelsvirus</taxon>
        <taxon>Nekkelsvirus Nekkels</taxon>
    </lineage>
</organism>
<gene>
    <name evidence="1" type="ORF">Nekkels1_19</name>
</gene>
<dbReference type="InterPro" id="IPR036390">
    <property type="entry name" value="WH_DNA-bd_sf"/>
</dbReference>
<reference evidence="1 2" key="1">
    <citation type="submission" date="2020-07" db="EMBL/GenBank/DDBJ databases">
        <title>Highly diverse flavobacterial phages as mortality factor during North Sea spring blooms.</title>
        <authorList>
            <person name="Bartlau N."/>
            <person name="Wichels A."/>
            <person name="Krohne G."/>
            <person name="Adriaenssens E.M."/>
            <person name="Heins A."/>
            <person name="Fuchs B.M."/>
            <person name="Amann R."/>
            <person name="Moraru C."/>
        </authorList>
    </citation>
    <scope>NUCLEOTIDE SEQUENCE [LARGE SCALE GENOMIC DNA]</scope>
</reference>
<name>A0A8E4UXF2_9CAUD</name>
<sequence>MSNIERIRLKKAIETRTLVFKTFNSGDDISISIIQKRCKVGYTSAYTTLRNLSEDGLVVNCNKNGVFKLA</sequence>
<proteinExistence type="predicted"/>
<keyword evidence="2" id="KW-1185">Reference proteome</keyword>